<dbReference type="GO" id="GO:0000150">
    <property type="term" value="F:DNA strand exchange activity"/>
    <property type="evidence" value="ECO:0007669"/>
    <property type="project" value="InterPro"/>
</dbReference>
<evidence type="ECO:0000259" key="8">
    <source>
        <dbReference type="PROSITE" id="PS51737"/>
    </source>
</evidence>
<name>A0A640VTU2_9RHOB</name>
<evidence type="ECO:0000259" key="7">
    <source>
        <dbReference type="PROSITE" id="PS51736"/>
    </source>
</evidence>
<reference evidence="9 10" key="1">
    <citation type="submission" date="2019-12" db="EMBL/GenBank/DDBJ databases">
        <title>Roseobacter cerasinus sp. nov., isolated from seawater around aquaculture.</title>
        <authorList>
            <person name="Muramatsu S."/>
            <person name="Takabe Y."/>
            <person name="Mori K."/>
            <person name="Takaichi S."/>
            <person name="Hanada S."/>
        </authorList>
    </citation>
    <scope>NUCLEOTIDE SEQUENCE [LARGE SCALE GENOMIC DNA]</scope>
    <source>
        <strain evidence="9 10">AI77</strain>
    </source>
</reference>
<dbReference type="RefSeq" id="WP_159978011.1">
    <property type="nucleotide sequence ID" value="NZ_BLIV01000005.1"/>
</dbReference>
<dbReference type="SUPFAM" id="SSF53041">
    <property type="entry name" value="Resolvase-like"/>
    <property type="match status" value="1"/>
</dbReference>
<dbReference type="GO" id="GO:0003677">
    <property type="term" value="F:DNA binding"/>
    <property type="evidence" value="ECO:0007669"/>
    <property type="project" value="UniProtKB-KW"/>
</dbReference>
<dbReference type="InterPro" id="IPR025827">
    <property type="entry name" value="Zn_ribbon_recom_dom"/>
</dbReference>
<dbReference type="Pfam" id="PF00239">
    <property type="entry name" value="Resolvase"/>
    <property type="match status" value="1"/>
</dbReference>
<dbReference type="InterPro" id="IPR038109">
    <property type="entry name" value="DNA_bind_recomb_sf"/>
</dbReference>
<dbReference type="AlphaFoldDB" id="A0A640VTU2"/>
<evidence type="ECO:0000313" key="10">
    <source>
        <dbReference type="Proteomes" id="UP000436522"/>
    </source>
</evidence>
<dbReference type="InterPro" id="IPR006119">
    <property type="entry name" value="Resolv_N"/>
</dbReference>
<evidence type="ECO:0000256" key="2">
    <source>
        <dbReference type="ARBA" id="ARBA00023125"/>
    </source>
</evidence>
<dbReference type="EMBL" id="BLIV01000005">
    <property type="protein sequence ID" value="GFE50840.1"/>
    <property type="molecule type" value="Genomic_DNA"/>
</dbReference>
<proteinExistence type="predicted"/>
<dbReference type="Gene3D" id="3.90.1750.20">
    <property type="entry name" value="Putative Large Serine Recombinase, Chain B, Domain 2"/>
    <property type="match status" value="1"/>
</dbReference>
<dbReference type="SMART" id="SM00857">
    <property type="entry name" value="Resolvase"/>
    <property type="match status" value="1"/>
</dbReference>
<dbReference type="PROSITE" id="PS51736">
    <property type="entry name" value="RECOMBINASES_3"/>
    <property type="match status" value="1"/>
</dbReference>
<dbReference type="GO" id="GO:0015074">
    <property type="term" value="P:DNA integration"/>
    <property type="evidence" value="ECO:0007669"/>
    <property type="project" value="UniProtKB-KW"/>
</dbReference>
<dbReference type="Proteomes" id="UP000436522">
    <property type="component" value="Unassembled WGS sequence"/>
</dbReference>
<evidence type="ECO:0000256" key="6">
    <source>
        <dbReference type="SAM" id="Coils"/>
    </source>
</evidence>
<sequence>MDGSVNTTTKPTKAVIYCRVSSKAQEVTGHGLESQETRCRQFAQAKGYDVAAVFPDTITGGGDFMKRPGMVALLSFLDAQPDERYVVIFDDLKRFARDRDFHFRLRDAFRQRDASVECLNFTFEDTPEGEFIETILAAQGQLERKQNGRQVAQKMKARMQNGYWIHNAPIGYRYQTEKGRGKVLIPNPPFDSIIREAFEGYASGRFGSQAEVTRFFESIPEFPRNKHGRVNQQRTTDILTHPAYAGYICSERYGLNWLKAQHEPLISLETFDKVQAMRSGTAKAPKRRNIGDQFALRGIATCACCDTPLRSCVSKGKGGLYPYYLCQTKGCEAYGKSIPRDKIEGEVGEIVKALTPTESLITLTTQMFKDAWAMRSDQAKANIAAGKRRLASIEREIEQVLARIMDTNNDTVIRAYEDKLAKLERDKAKQSENLANQMPAKGAFDKKLELALRFLANPWKLWETGHVQARRLVLKLAFGGPIAYCRNKRARTPKISIPFKVLGDVSGGEFFYGAAGEN</sequence>
<dbReference type="PANTHER" id="PTHR30461">
    <property type="entry name" value="DNA-INVERTASE FROM LAMBDOID PROPHAGE"/>
    <property type="match status" value="1"/>
</dbReference>
<comment type="caution">
    <text evidence="9">The sequence shown here is derived from an EMBL/GenBank/DDBJ whole genome shotgun (WGS) entry which is preliminary data.</text>
</comment>
<accession>A0A640VTU2</accession>
<keyword evidence="2" id="KW-0238">DNA-binding</keyword>
<protein>
    <submittedName>
        <fullName evidence="9">Resolvase</fullName>
    </submittedName>
</protein>
<evidence type="ECO:0000256" key="3">
    <source>
        <dbReference type="ARBA" id="ARBA00023172"/>
    </source>
</evidence>
<evidence type="ECO:0000256" key="5">
    <source>
        <dbReference type="PROSITE-ProRule" id="PRU10137"/>
    </source>
</evidence>
<keyword evidence="1" id="KW-0229">DNA integration</keyword>
<dbReference type="InterPro" id="IPR006118">
    <property type="entry name" value="Recombinase_CS"/>
</dbReference>
<dbReference type="PANTHER" id="PTHR30461:SF23">
    <property type="entry name" value="DNA RECOMBINASE-RELATED"/>
    <property type="match status" value="1"/>
</dbReference>
<keyword evidence="6" id="KW-0175">Coiled coil</keyword>
<organism evidence="9 10">
    <name type="scientific">Roseobacter cerasinus</name>
    <dbReference type="NCBI Taxonomy" id="2602289"/>
    <lineage>
        <taxon>Bacteria</taxon>
        <taxon>Pseudomonadati</taxon>
        <taxon>Pseudomonadota</taxon>
        <taxon>Alphaproteobacteria</taxon>
        <taxon>Rhodobacterales</taxon>
        <taxon>Roseobacteraceae</taxon>
        <taxon>Roseobacter</taxon>
    </lineage>
</organism>
<keyword evidence="10" id="KW-1185">Reference proteome</keyword>
<evidence type="ECO:0000313" key="9">
    <source>
        <dbReference type="EMBL" id="GFE50840.1"/>
    </source>
</evidence>
<dbReference type="Pfam" id="PF07508">
    <property type="entry name" value="Recombinase"/>
    <property type="match status" value="1"/>
</dbReference>
<gene>
    <name evidence="9" type="ORF">So717_25930</name>
</gene>
<evidence type="ECO:0000256" key="1">
    <source>
        <dbReference type="ARBA" id="ARBA00022908"/>
    </source>
</evidence>
<dbReference type="InterPro" id="IPR011109">
    <property type="entry name" value="DNA_bind_recombinase_dom"/>
</dbReference>
<dbReference type="InterPro" id="IPR050639">
    <property type="entry name" value="SSR_resolvase"/>
</dbReference>
<feature type="domain" description="Resolvase/invertase-type recombinase catalytic" evidence="7">
    <location>
        <begin position="13"/>
        <end position="162"/>
    </location>
</feature>
<feature type="coiled-coil region" evidence="6">
    <location>
        <begin position="376"/>
        <end position="433"/>
    </location>
</feature>
<dbReference type="PROSITE" id="PS00397">
    <property type="entry name" value="RECOMBINASES_1"/>
    <property type="match status" value="1"/>
</dbReference>
<feature type="active site" description="O-(5'-phospho-DNA)-serine intermediate" evidence="4 5">
    <location>
        <position position="21"/>
    </location>
</feature>
<dbReference type="PROSITE" id="PS51737">
    <property type="entry name" value="RECOMBINASE_DNA_BIND"/>
    <property type="match status" value="1"/>
</dbReference>
<dbReference type="OrthoDB" id="7277848at2"/>
<feature type="domain" description="Recombinase" evidence="8">
    <location>
        <begin position="169"/>
        <end position="284"/>
    </location>
</feature>
<dbReference type="Gene3D" id="3.40.50.1390">
    <property type="entry name" value="Resolvase, N-terminal catalytic domain"/>
    <property type="match status" value="1"/>
</dbReference>
<dbReference type="CDD" id="cd00338">
    <property type="entry name" value="Ser_Recombinase"/>
    <property type="match status" value="1"/>
</dbReference>
<dbReference type="Pfam" id="PF13408">
    <property type="entry name" value="Zn_ribbon_recom"/>
    <property type="match status" value="1"/>
</dbReference>
<keyword evidence="3" id="KW-0233">DNA recombination</keyword>
<evidence type="ECO:0000256" key="4">
    <source>
        <dbReference type="PIRSR" id="PIRSR606118-50"/>
    </source>
</evidence>
<dbReference type="InterPro" id="IPR036162">
    <property type="entry name" value="Resolvase-like_N_sf"/>
</dbReference>